<reference evidence="1" key="1">
    <citation type="submission" date="2021-02" db="EMBL/GenBank/DDBJ databases">
        <authorList>
            <person name="Nowell W R."/>
        </authorList>
    </citation>
    <scope>NUCLEOTIDE SEQUENCE</scope>
</reference>
<organism evidence="1 2">
    <name type="scientific">Didymodactylos carnosus</name>
    <dbReference type="NCBI Taxonomy" id="1234261"/>
    <lineage>
        <taxon>Eukaryota</taxon>
        <taxon>Metazoa</taxon>
        <taxon>Spiralia</taxon>
        <taxon>Gnathifera</taxon>
        <taxon>Rotifera</taxon>
        <taxon>Eurotatoria</taxon>
        <taxon>Bdelloidea</taxon>
        <taxon>Philodinida</taxon>
        <taxon>Philodinidae</taxon>
        <taxon>Didymodactylos</taxon>
    </lineage>
</organism>
<dbReference type="EMBL" id="CAJOBA010054388">
    <property type="protein sequence ID" value="CAF4274238.1"/>
    <property type="molecule type" value="Genomic_DNA"/>
</dbReference>
<gene>
    <name evidence="1" type="ORF">TMI583_LOCUS37204</name>
</gene>
<accession>A0A8S2TCG1</accession>
<dbReference type="Proteomes" id="UP000682733">
    <property type="component" value="Unassembled WGS sequence"/>
</dbReference>
<proteinExistence type="predicted"/>
<comment type="caution">
    <text evidence="1">The sequence shown here is derived from an EMBL/GenBank/DDBJ whole genome shotgun (WGS) entry which is preliminary data.</text>
</comment>
<evidence type="ECO:0000313" key="1">
    <source>
        <dbReference type="EMBL" id="CAF4274238.1"/>
    </source>
</evidence>
<dbReference type="AlphaFoldDB" id="A0A8S2TCG1"/>
<evidence type="ECO:0000313" key="2">
    <source>
        <dbReference type="Proteomes" id="UP000682733"/>
    </source>
</evidence>
<protein>
    <submittedName>
        <fullName evidence="1">Uncharacterized protein</fullName>
    </submittedName>
</protein>
<name>A0A8S2TCG1_9BILA</name>
<sequence>MTGLVAPEAKAIEWLTGRLVVATWPLTALCVVIAPASEVASSISASNGAVSPIAILPKAVWYCLVCCWVVCEGRHRLVESLAWPEPQVS</sequence>